<dbReference type="Proteomes" id="UP001151529">
    <property type="component" value="Chromosome 11"/>
</dbReference>
<dbReference type="InterPro" id="IPR001394">
    <property type="entry name" value="Peptidase_C19_UCH"/>
</dbReference>
<keyword evidence="3" id="KW-0788">Thiol protease</keyword>
<dbReference type="PROSITE" id="PS50235">
    <property type="entry name" value="USP_3"/>
    <property type="match status" value="1"/>
</dbReference>
<dbReference type="PANTHER" id="PTHR21646:SF46">
    <property type="entry name" value="UBIQUITIN CARBOXYL-TERMINAL HYDROLASE"/>
    <property type="match status" value="1"/>
</dbReference>
<dbReference type="PROSITE" id="PS51283">
    <property type="entry name" value="DUSP"/>
    <property type="match status" value="1"/>
</dbReference>
<dbReference type="OrthoDB" id="292964at2759"/>
<comment type="similarity">
    <text evidence="1 3">Belongs to the peptidase C19 family.</text>
</comment>
<name>A0A9Q0Z7J0_SALVM</name>
<evidence type="ECO:0000256" key="3">
    <source>
        <dbReference type="RuleBase" id="RU366025"/>
    </source>
</evidence>
<keyword evidence="7" id="KW-1185">Reference proteome</keyword>
<feature type="domain" description="USP" evidence="4">
    <location>
        <begin position="341"/>
        <end position="937"/>
    </location>
</feature>
<proteinExistence type="inferred from homology"/>
<dbReference type="AlphaFoldDB" id="A0A9Q0Z7J0"/>
<dbReference type="InterPro" id="IPR035927">
    <property type="entry name" value="DUSP-like_sf"/>
</dbReference>
<dbReference type="GO" id="GO:0006508">
    <property type="term" value="P:proteolysis"/>
    <property type="evidence" value="ECO:0007669"/>
    <property type="project" value="UniProtKB-KW"/>
</dbReference>
<dbReference type="InterPro" id="IPR038765">
    <property type="entry name" value="Papain-like_cys_pep_sf"/>
</dbReference>
<dbReference type="InterPro" id="IPR006615">
    <property type="entry name" value="Pept_C19_DUSP"/>
</dbReference>
<dbReference type="PROSITE" id="PS00973">
    <property type="entry name" value="USP_2"/>
    <property type="match status" value="1"/>
</dbReference>
<keyword evidence="3" id="KW-0833">Ubl conjugation pathway</keyword>
<protein>
    <recommendedName>
        <fullName evidence="3">Ubiquitin carboxyl-terminal hydrolase</fullName>
        <ecNumber evidence="3">3.4.19.12</ecNumber>
    </recommendedName>
</protein>
<dbReference type="InterPro" id="IPR028889">
    <property type="entry name" value="USP"/>
</dbReference>
<keyword evidence="3 6" id="KW-0378">Hydrolase</keyword>
<dbReference type="GO" id="GO:0004843">
    <property type="term" value="F:cysteine-type deubiquitinase activity"/>
    <property type="evidence" value="ECO:0007669"/>
    <property type="project" value="UniProtKB-UniRule"/>
</dbReference>
<dbReference type="SUPFAM" id="SSF54001">
    <property type="entry name" value="Cysteine proteinases"/>
    <property type="match status" value="1"/>
</dbReference>
<dbReference type="InterPro" id="IPR050185">
    <property type="entry name" value="Ub_carboxyl-term_hydrolase"/>
</dbReference>
<dbReference type="Gene3D" id="3.30.2230.10">
    <property type="entry name" value="DUSP-like"/>
    <property type="match status" value="1"/>
</dbReference>
<gene>
    <name evidence="6" type="ORF">OIU85_022126</name>
</gene>
<dbReference type="InterPro" id="IPR018200">
    <property type="entry name" value="USP_CS"/>
</dbReference>
<reference evidence="6" key="1">
    <citation type="submission" date="2022-11" db="EMBL/GenBank/DDBJ databases">
        <authorList>
            <person name="Hyden B.L."/>
            <person name="Feng K."/>
            <person name="Yates T."/>
            <person name="Jawdy S."/>
            <person name="Smart L.B."/>
            <person name="Muchero W."/>
        </authorList>
    </citation>
    <scope>NUCLEOTIDE SEQUENCE</scope>
    <source>
        <tissue evidence="6">Shoot tip</tissue>
    </source>
</reference>
<evidence type="ECO:0000313" key="7">
    <source>
        <dbReference type="Proteomes" id="UP001151529"/>
    </source>
</evidence>
<accession>A0A9Q0Z7J0</accession>
<dbReference type="Gene3D" id="3.90.70.10">
    <property type="entry name" value="Cysteine proteinases"/>
    <property type="match status" value="2"/>
</dbReference>
<dbReference type="EC" id="3.4.19.12" evidence="3"/>
<reference evidence="6" key="2">
    <citation type="journal article" date="2023" name="Int. J. Mol. Sci.">
        <title>De Novo Assembly and Annotation of 11 Diverse Shrub Willow (Salix) Genomes Reveals Novel Gene Organization in Sex-Linked Regions.</title>
        <authorList>
            <person name="Hyden B."/>
            <person name="Feng K."/>
            <person name="Yates T.B."/>
            <person name="Jawdy S."/>
            <person name="Cereghino C."/>
            <person name="Smart L.B."/>
            <person name="Muchero W."/>
        </authorList>
    </citation>
    <scope>NUCLEOTIDE SEQUENCE [LARGE SCALE GENOMIC DNA]</scope>
    <source>
        <tissue evidence="6">Shoot tip</tissue>
    </source>
</reference>
<dbReference type="PROSITE" id="PS00972">
    <property type="entry name" value="USP_1"/>
    <property type="match status" value="1"/>
</dbReference>
<comment type="function">
    <text evidence="2 3">Recognizes and hydrolyzes the peptide bond at the C-terminal Gly of ubiquitin. Involved in the processing of poly-ubiquitin precursors as well as that of ubiquitinated proteins.</text>
</comment>
<evidence type="ECO:0000313" key="6">
    <source>
        <dbReference type="EMBL" id="KAJ6724166.1"/>
    </source>
</evidence>
<dbReference type="GO" id="GO:0016579">
    <property type="term" value="P:protein deubiquitination"/>
    <property type="evidence" value="ECO:0007669"/>
    <property type="project" value="InterPro"/>
</dbReference>
<evidence type="ECO:0000256" key="1">
    <source>
        <dbReference type="ARBA" id="ARBA00009085"/>
    </source>
</evidence>
<feature type="domain" description="DUSP" evidence="5">
    <location>
        <begin position="23"/>
        <end position="165"/>
    </location>
</feature>
<dbReference type="PANTHER" id="PTHR21646">
    <property type="entry name" value="UBIQUITIN CARBOXYL-TERMINAL HYDROLASE"/>
    <property type="match status" value="1"/>
</dbReference>
<dbReference type="SUPFAM" id="SSF143791">
    <property type="entry name" value="DUSP-like"/>
    <property type="match status" value="1"/>
</dbReference>
<organism evidence="6 7">
    <name type="scientific">Salix viminalis</name>
    <name type="common">Common osier</name>
    <name type="synonym">Basket willow</name>
    <dbReference type="NCBI Taxonomy" id="40686"/>
    <lineage>
        <taxon>Eukaryota</taxon>
        <taxon>Viridiplantae</taxon>
        <taxon>Streptophyta</taxon>
        <taxon>Embryophyta</taxon>
        <taxon>Tracheophyta</taxon>
        <taxon>Spermatophyta</taxon>
        <taxon>Magnoliopsida</taxon>
        <taxon>eudicotyledons</taxon>
        <taxon>Gunneridae</taxon>
        <taxon>Pentapetalae</taxon>
        <taxon>rosids</taxon>
        <taxon>fabids</taxon>
        <taxon>Malpighiales</taxon>
        <taxon>Salicaceae</taxon>
        <taxon>Saliceae</taxon>
        <taxon>Salix</taxon>
    </lineage>
</organism>
<evidence type="ECO:0000259" key="4">
    <source>
        <dbReference type="PROSITE" id="PS50235"/>
    </source>
</evidence>
<dbReference type="CDD" id="cd02674">
    <property type="entry name" value="Peptidase_C19R"/>
    <property type="match status" value="1"/>
</dbReference>
<comment type="caution">
    <text evidence="6">The sequence shown here is derived from an EMBL/GenBank/DDBJ whole genome shotgun (WGS) entry which is preliminary data.</text>
</comment>
<keyword evidence="3" id="KW-0645">Protease</keyword>
<dbReference type="SMART" id="SM00695">
    <property type="entry name" value="DUSP"/>
    <property type="match status" value="1"/>
</dbReference>
<dbReference type="Pfam" id="PF06337">
    <property type="entry name" value="DUSP"/>
    <property type="match status" value="1"/>
</dbReference>
<dbReference type="Gene3D" id="3.10.20.90">
    <property type="entry name" value="Phosphatidylinositol 3-kinase Catalytic Subunit, Chain A, domain 1"/>
    <property type="match status" value="1"/>
</dbReference>
<dbReference type="Pfam" id="PF00443">
    <property type="entry name" value="UCH"/>
    <property type="match status" value="1"/>
</dbReference>
<comment type="catalytic activity">
    <reaction evidence="3">
        <text>Thiol-dependent hydrolysis of ester, thioester, amide, peptide and isopeptide bonds formed by the C-terminal Gly of ubiquitin (a 76-residue protein attached to proteins as an intracellular targeting signal).</text>
        <dbReference type="EC" id="3.4.19.12"/>
    </reaction>
</comment>
<evidence type="ECO:0000256" key="2">
    <source>
        <dbReference type="ARBA" id="ARBA00037450"/>
    </source>
</evidence>
<dbReference type="EMBL" id="JAPFFL010000005">
    <property type="protein sequence ID" value="KAJ6724166.1"/>
    <property type="molecule type" value="Genomic_DNA"/>
</dbReference>
<sequence>MTMIDSRCLMENGGGSGGSCFPCTPEEEKQIVEEFNREAERDLERREFVFCCFFQICACVVIDNFDGYFADNGWWFSKWESYVGRGGVDNLDNGKSLEPQDLDVERPGPIDNSDIIECGSSNEGDELELVRTLLEGRDYVLVPKKVWEKLVQWYKGGPALPRKMISQGVFNKKQFNVEVYPLRLKLIDSRDDSESTIRISKKAYLQELYEKVCSARGVEREKASIWDFFNKQKSSQLAGSKQTLEELHLLMDQEILLELKADGSPSQSGKDSTGNELALVALEPPRSPISIAGGPAMSNGHSSSYSLNLRPGSALNSSFTDMDDGFGVHSSVRRVEKGGLAGLQNMGNTCFMNSALQCLVHTPQLVEYFLQDYSEEINTQNPLGMHGELALAFGDLLRKLWSSGRTAIAPRVFKGKLALFAPQFSGYNQHDSQELLAFLLDGLHEDLNRVKQKPYIEMKDWSGERDEEVADECWRNHKARNDSVIVDVCQGQYKSTLVCPICSKISITYDPFMYLSLPLPSTITRTMTVAVFHGDGSGLPMPCTVSVLKRGNCRDLSQALDSACCLKSGESLLLAEVYDHKIYRLLENPFEPLVSIKDEDHIVAYRFCGKGAGRKKLEIVHRDKCTPDILKCNVGKYFGTPLITYMDEDSPSGADIYLAASRLISPLKRACSSTMAHSGKDDGFLLEANGETSSGCNGQCESMDQSMGNTELEGTDSQEFPFQLFLTDDRYLSCKPIFKDSVIKSGNRIKVIFEWTEKEHKLYDCSNLKDLPEVYHKTGYRTKKTRQEAVSLFSCLEAFLTEEPLGPDDMWYCPSCEEHRQATKKLDLWMLPDILVFHLKRFSYSRYLKNKLDTFVDFPVHNLDLSKYVKKKDGKSYMYELYAISNHYGGLGGGHYTAFAKLIEENRWYSFDDSRVSPVNDADIKTSAAYVLFYQRVKTESKAELGETSQAHAGNKEGHEEGLMMIKILKSLTNLLALDFMAINSHPA</sequence>
<evidence type="ECO:0000259" key="5">
    <source>
        <dbReference type="PROSITE" id="PS51283"/>
    </source>
</evidence>